<name>A0A060XCF4_ONCMY</name>
<dbReference type="AlphaFoldDB" id="A0A060XCF4"/>
<dbReference type="PaxDb" id="8022-A0A060XCF4"/>
<dbReference type="InterPro" id="IPR002017">
    <property type="entry name" value="Spectrin_repeat"/>
</dbReference>
<dbReference type="InterPro" id="IPR018159">
    <property type="entry name" value="Spectrin/alpha-actinin"/>
</dbReference>
<dbReference type="GO" id="GO:0003779">
    <property type="term" value="F:actin binding"/>
    <property type="evidence" value="ECO:0007669"/>
    <property type="project" value="UniProtKB-KW"/>
</dbReference>
<dbReference type="EMBL" id="FR905219">
    <property type="protein sequence ID" value="CDQ77293.1"/>
    <property type="molecule type" value="Genomic_DNA"/>
</dbReference>
<evidence type="ECO:0000313" key="3">
    <source>
        <dbReference type="EMBL" id="CDQ77293.1"/>
    </source>
</evidence>
<reference evidence="3" key="1">
    <citation type="journal article" date="2014" name="Nat. Commun.">
        <title>The rainbow trout genome provides novel insights into evolution after whole-genome duplication in vertebrates.</title>
        <authorList>
            <person name="Berthelot C."/>
            <person name="Brunet F."/>
            <person name="Chalopin D."/>
            <person name="Juanchich A."/>
            <person name="Bernard M."/>
            <person name="Noel B."/>
            <person name="Bento P."/>
            <person name="Da Silva C."/>
            <person name="Labadie K."/>
            <person name="Alberti A."/>
            <person name="Aury J.M."/>
            <person name="Louis A."/>
            <person name="Dehais P."/>
            <person name="Bardou P."/>
            <person name="Montfort J."/>
            <person name="Klopp C."/>
            <person name="Cabau C."/>
            <person name="Gaspin C."/>
            <person name="Thorgaard G.H."/>
            <person name="Boussaha M."/>
            <person name="Quillet E."/>
            <person name="Guyomard R."/>
            <person name="Galiana D."/>
            <person name="Bobe J."/>
            <person name="Volff J.N."/>
            <person name="Genet C."/>
            <person name="Wincker P."/>
            <person name="Jaillon O."/>
            <person name="Roest Crollius H."/>
            <person name="Guiguen Y."/>
        </authorList>
    </citation>
    <scope>NUCLEOTIDE SEQUENCE [LARGE SCALE GENOMIC DNA]</scope>
</reference>
<keyword evidence="2" id="KW-0009">Actin-binding</keyword>
<dbReference type="PANTHER" id="PTHR11915">
    <property type="entry name" value="SPECTRIN/FILAMIN RELATED CYTOSKELETAL PROTEIN"/>
    <property type="match status" value="1"/>
</dbReference>
<accession>A0A060XCF4</accession>
<dbReference type="CDD" id="cd00176">
    <property type="entry name" value="SPEC"/>
    <property type="match status" value="1"/>
</dbReference>
<dbReference type="Gene3D" id="1.20.58.60">
    <property type="match status" value="2"/>
</dbReference>
<organism evidence="3 4">
    <name type="scientific">Oncorhynchus mykiss</name>
    <name type="common">Rainbow trout</name>
    <name type="synonym">Salmo gairdneri</name>
    <dbReference type="NCBI Taxonomy" id="8022"/>
    <lineage>
        <taxon>Eukaryota</taxon>
        <taxon>Metazoa</taxon>
        <taxon>Chordata</taxon>
        <taxon>Craniata</taxon>
        <taxon>Vertebrata</taxon>
        <taxon>Euteleostomi</taxon>
        <taxon>Actinopterygii</taxon>
        <taxon>Neopterygii</taxon>
        <taxon>Teleostei</taxon>
        <taxon>Protacanthopterygii</taxon>
        <taxon>Salmoniformes</taxon>
        <taxon>Salmonidae</taxon>
        <taxon>Salmoninae</taxon>
        <taxon>Oncorhynchus</taxon>
    </lineage>
</organism>
<dbReference type="SUPFAM" id="SSF46966">
    <property type="entry name" value="Spectrin repeat"/>
    <property type="match status" value="2"/>
</dbReference>
<dbReference type="SMART" id="SM00150">
    <property type="entry name" value="SPEC"/>
    <property type="match status" value="3"/>
</dbReference>
<keyword evidence="1" id="KW-0677">Repeat</keyword>
<gene>
    <name evidence="3" type="ORF">GSONMT00016262001</name>
</gene>
<proteinExistence type="predicted"/>
<dbReference type="Proteomes" id="UP000193380">
    <property type="component" value="Unassembled WGS sequence"/>
</dbReference>
<protein>
    <submittedName>
        <fullName evidence="3">Uncharacterized protein</fullName>
    </submittedName>
</protein>
<sequence length="301" mass="34164">MGEEAAWIREQEQILSGGDCGRDLTSALHLLSKHEAFRDEMAARYGPLGHSIAAGQTLVEEGHFGAPECTERIRDVRAQWAHLEETSQLREVQLKEAVALHQFQTDANDMEAWILETLRQVSSQEVGHDEFSTQTLARKQREVEEEIQSHRTLIDSLHEQALGLPQVHANAPQVEGRLPAIEQRYEELVSLSASRRQALEGALALYRMYSEAGACQLWVGEKEQWLDGIMIPTKLEDLEVVQQRFETLEPEMNNLGTRISDVNQVAQQLLGSDNRSKEQIHQTQDQLNNRLVNQIKSNLFI</sequence>
<dbReference type="Pfam" id="PF00435">
    <property type="entry name" value="Spectrin"/>
    <property type="match status" value="3"/>
</dbReference>
<dbReference type="STRING" id="8022.A0A060XCF4"/>
<evidence type="ECO:0000256" key="2">
    <source>
        <dbReference type="ARBA" id="ARBA00023203"/>
    </source>
</evidence>
<reference evidence="3" key="2">
    <citation type="submission" date="2014-03" db="EMBL/GenBank/DDBJ databases">
        <authorList>
            <person name="Genoscope - CEA"/>
        </authorList>
    </citation>
    <scope>NUCLEOTIDE SEQUENCE</scope>
</reference>
<evidence type="ECO:0000313" key="4">
    <source>
        <dbReference type="Proteomes" id="UP000193380"/>
    </source>
</evidence>
<evidence type="ECO:0000256" key="1">
    <source>
        <dbReference type="ARBA" id="ARBA00022737"/>
    </source>
</evidence>